<sequence>MTFENKLAERRTELSEKWADLVLQTYPKETQKVWARQKDRFQNPVGAAIHEATGDLFGQLIEWRDADVIAASLDRLIRIRAVQDFSPSQAISFVFLLKKLLRDEFFKDMKKDGTLEDLLRFEAKVDNLAMMSFDIYTKSREEVFRFRVEEVKRSQHNLLRKARMIVDVTADNSAD</sequence>
<dbReference type="AlphaFoldDB" id="A0A126QK69"/>
<dbReference type="Proteomes" id="UP000055611">
    <property type="component" value="Chromosome"/>
</dbReference>
<name>A0A126QK69_9BACT</name>
<dbReference type="Proteomes" id="UP000295506">
    <property type="component" value="Unassembled WGS sequence"/>
</dbReference>
<accession>A0A126QK69</accession>
<evidence type="ECO:0000313" key="3">
    <source>
        <dbReference type="EMBL" id="TDT89174.1"/>
    </source>
</evidence>
<keyword evidence="4" id="KW-1185">Reference proteome</keyword>
<evidence type="ECO:0000313" key="4">
    <source>
        <dbReference type="Proteomes" id="UP000055611"/>
    </source>
</evidence>
<reference evidence="2 4" key="1">
    <citation type="journal article" date="2016" name="Front. Microbiol.">
        <title>Genome Sequence of the Piezophilic, Mesophilic Sulfate-Reducing Bacterium Desulfovibrio indicus J2T.</title>
        <authorList>
            <person name="Cao J."/>
            <person name="Maignien L."/>
            <person name="Shao Z."/>
            <person name="Alain K."/>
            <person name="Jebbar M."/>
        </authorList>
    </citation>
    <scope>NUCLEOTIDE SEQUENCE [LARGE SCALE GENOMIC DNA]</scope>
    <source>
        <strain evidence="2 4">J2</strain>
    </source>
</reference>
<dbReference type="EMBL" id="SOBK01000004">
    <property type="protein sequence ID" value="TDT89174.1"/>
    <property type="molecule type" value="Genomic_DNA"/>
</dbReference>
<evidence type="ECO:0000259" key="1">
    <source>
        <dbReference type="Pfam" id="PF14361"/>
    </source>
</evidence>
<dbReference type="EMBL" id="CP014206">
    <property type="protein sequence ID" value="AMK10432.1"/>
    <property type="molecule type" value="Genomic_DNA"/>
</dbReference>
<dbReference type="KEGG" id="dej:AWY79_04530"/>
<dbReference type="Pfam" id="PF14361">
    <property type="entry name" value="RsbRD_N"/>
    <property type="match status" value="1"/>
</dbReference>
<gene>
    <name evidence="2" type="ORF">AWY79_04530</name>
    <name evidence="3" type="ORF">EDC59_104167</name>
</gene>
<organism evidence="3 5">
    <name type="scientific">Pseudodesulfovibrio indicus</name>
    <dbReference type="NCBI Taxonomy" id="1716143"/>
    <lineage>
        <taxon>Bacteria</taxon>
        <taxon>Pseudomonadati</taxon>
        <taxon>Thermodesulfobacteriota</taxon>
        <taxon>Desulfovibrionia</taxon>
        <taxon>Desulfovibrionales</taxon>
        <taxon>Desulfovibrionaceae</taxon>
    </lineage>
</organism>
<dbReference type="RefSeq" id="WP_066800893.1">
    <property type="nucleotide sequence ID" value="NZ_CP014206.1"/>
</dbReference>
<reference evidence="3 5" key="2">
    <citation type="submission" date="2019-03" db="EMBL/GenBank/DDBJ databases">
        <title>Genomic Encyclopedia of Type Strains, Phase IV (KMG-IV): sequencing the most valuable type-strain genomes for metagenomic binning, comparative biology and taxonomic classification.</title>
        <authorList>
            <person name="Goeker M."/>
        </authorList>
    </citation>
    <scope>NUCLEOTIDE SEQUENCE [LARGE SCALE GENOMIC DNA]</scope>
    <source>
        <strain evidence="3 5">DSM 101483</strain>
    </source>
</reference>
<dbReference type="InterPro" id="IPR025751">
    <property type="entry name" value="RsbRD_N_dom"/>
</dbReference>
<feature type="domain" description="RsbT co-antagonist protein RsbRD N-terminal" evidence="1">
    <location>
        <begin position="13"/>
        <end position="149"/>
    </location>
</feature>
<protein>
    <submittedName>
        <fullName evidence="3">RsbRD-like negative regulator of sigma factor</fullName>
    </submittedName>
    <submittedName>
        <fullName evidence="2">RsbT co-antagonist protein RsbRD, N-terminal domain containing protein</fullName>
    </submittedName>
</protein>
<proteinExistence type="predicted"/>
<evidence type="ECO:0000313" key="2">
    <source>
        <dbReference type="EMBL" id="AMK10432.1"/>
    </source>
</evidence>
<dbReference type="OrthoDB" id="1724246at2"/>
<evidence type="ECO:0000313" key="5">
    <source>
        <dbReference type="Proteomes" id="UP000295506"/>
    </source>
</evidence>